<dbReference type="PANTHER" id="PTHR30328:SF54">
    <property type="entry name" value="HTH-TYPE TRANSCRIPTIONAL REPRESSOR SCO4008"/>
    <property type="match status" value="1"/>
</dbReference>
<feature type="region of interest" description="Disordered" evidence="3">
    <location>
        <begin position="1"/>
        <end position="22"/>
    </location>
</feature>
<dbReference type="Proteomes" id="UP000309128">
    <property type="component" value="Unassembled WGS sequence"/>
</dbReference>
<dbReference type="GO" id="GO:0003677">
    <property type="term" value="F:DNA binding"/>
    <property type="evidence" value="ECO:0007669"/>
    <property type="project" value="UniProtKB-UniRule"/>
</dbReference>
<dbReference type="InterPro" id="IPR050109">
    <property type="entry name" value="HTH-type_TetR-like_transc_reg"/>
</dbReference>
<evidence type="ECO:0000256" key="3">
    <source>
        <dbReference type="SAM" id="MobiDB-lite"/>
    </source>
</evidence>
<evidence type="ECO:0000313" key="5">
    <source>
        <dbReference type="EMBL" id="TMR09540.1"/>
    </source>
</evidence>
<sequence length="207" mass="22703">MDDKVEGMRRAPEEKRRDPERTKARILQAALEEFAAKGFAGARVNEIAAKAGVNKQLISYYFGGKEGLYQAITTRWQSEESVFADRSSSLGALVAGYVRAGSERRDFGKLLVWQGLTEDGPPDPAFAEEVRRDLEGLRRRQQAGEFPSDIDPAALLVAFFAMASAGISFPQLVRAALGLDPASPEFAEHYAGQLEKLVEHLVEATDS</sequence>
<comment type="caution">
    <text evidence="5">The sequence shown here is derived from an EMBL/GenBank/DDBJ whole genome shotgun (WGS) entry which is preliminary data.</text>
</comment>
<evidence type="ECO:0000313" key="6">
    <source>
        <dbReference type="Proteomes" id="UP000309128"/>
    </source>
</evidence>
<dbReference type="InterPro" id="IPR041467">
    <property type="entry name" value="Sco4008_C"/>
</dbReference>
<name>A0A5S4F0G6_9ACTN</name>
<keyword evidence="1 2" id="KW-0238">DNA-binding</keyword>
<dbReference type="InterPro" id="IPR009057">
    <property type="entry name" value="Homeodomain-like_sf"/>
</dbReference>
<evidence type="ECO:0000259" key="4">
    <source>
        <dbReference type="PROSITE" id="PS50977"/>
    </source>
</evidence>
<dbReference type="InterPro" id="IPR036271">
    <property type="entry name" value="Tet_transcr_reg_TetR-rel_C_sf"/>
</dbReference>
<dbReference type="Pfam" id="PF17926">
    <property type="entry name" value="TetR_C_21"/>
    <property type="match status" value="1"/>
</dbReference>
<dbReference type="AlphaFoldDB" id="A0A5S4F0G6"/>
<dbReference type="PROSITE" id="PS50977">
    <property type="entry name" value="HTH_TETR_2"/>
    <property type="match status" value="1"/>
</dbReference>
<dbReference type="GO" id="GO:0006355">
    <property type="term" value="P:regulation of DNA-templated transcription"/>
    <property type="evidence" value="ECO:0007669"/>
    <property type="project" value="UniProtKB-ARBA"/>
</dbReference>
<protein>
    <submittedName>
        <fullName evidence="5">TetR/AcrR family transcriptional regulator</fullName>
    </submittedName>
</protein>
<dbReference type="OrthoDB" id="4726108at2"/>
<dbReference type="PRINTS" id="PR00455">
    <property type="entry name" value="HTHTETR"/>
</dbReference>
<gene>
    <name evidence="5" type="ORF">ETD86_43085</name>
</gene>
<feature type="DNA-binding region" description="H-T-H motif" evidence="2">
    <location>
        <begin position="43"/>
        <end position="62"/>
    </location>
</feature>
<evidence type="ECO:0000256" key="2">
    <source>
        <dbReference type="PROSITE-ProRule" id="PRU00335"/>
    </source>
</evidence>
<dbReference type="PANTHER" id="PTHR30328">
    <property type="entry name" value="TRANSCRIPTIONAL REPRESSOR"/>
    <property type="match status" value="1"/>
</dbReference>
<reference evidence="5 6" key="1">
    <citation type="submission" date="2019-05" db="EMBL/GenBank/DDBJ databases">
        <title>Draft genome sequence of Nonomuraea turkmeniaca DSM 43926.</title>
        <authorList>
            <person name="Saricaoglu S."/>
            <person name="Isik K."/>
        </authorList>
    </citation>
    <scope>NUCLEOTIDE SEQUENCE [LARGE SCALE GENOMIC DNA]</scope>
    <source>
        <strain evidence="5 6">DSM 43926</strain>
    </source>
</reference>
<feature type="domain" description="HTH tetR-type" evidence="4">
    <location>
        <begin position="20"/>
        <end position="80"/>
    </location>
</feature>
<dbReference type="SUPFAM" id="SSF48498">
    <property type="entry name" value="Tetracyclin repressor-like, C-terminal domain"/>
    <property type="match status" value="1"/>
</dbReference>
<dbReference type="EMBL" id="VCKY01000228">
    <property type="protein sequence ID" value="TMR09540.1"/>
    <property type="molecule type" value="Genomic_DNA"/>
</dbReference>
<proteinExistence type="predicted"/>
<keyword evidence="6" id="KW-1185">Reference proteome</keyword>
<dbReference type="Pfam" id="PF00440">
    <property type="entry name" value="TetR_N"/>
    <property type="match status" value="1"/>
</dbReference>
<accession>A0A5S4F0G6</accession>
<evidence type="ECO:0000256" key="1">
    <source>
        <dbReference type="ARBA" id="ARBA00023125"/>
    </source>
</evidence>
<dbReference type="SUPFAM" id="SSF46689">
    <property type="entry name" value="Homeodomain-like"/>
    <property type="match status" value="1"/>
</dbReference>
<organism evidence="5 6">
    <name type="scientific">Nonomuraea turkmeniaca</name>
    <dbReference type="NCBI Taxonomy" id="103838"/>
    <lineage>
        <taxon>Bacteria</taxon>
        <taxon>Bacillati</taxon>
        <taxon>Actinomycetota</taxon>
        <taxon>Actinomycetes</taxon>
        <taxon>Streptosporangiales</taxon>
        <taxon>Streptosporangiaceae</taxon>
        <taxon>Nonomuraea</taxon>
    </lineage>
</organism>
<dbReference type="InterPro" id="IPR001647">
    <property type="entry name" value="HTH_TetR"/>
</dbReference>
<dbReference type="Gene3D" id="1.10.357.10">
    <property type="entry name" value="Tetracycline Repressor, domain 2"/>
    <property type="match status" value="1"/>
</dbReference>